<dbReference type="AlphaFoldDB" id="A0A1H5QF52"/>
<proteinExistence type="predicted"/>
<feature type="domain" description="ATPase AAA-type core" evidence="1">
    <location>
        <begin position="26"/>
        <end position="333"/>
    </location>
</feature>
<dbReference type="GO" id="GO:0016887">
    <property type="term" value="F:ATP hydrolysis activity"/>
    <property type="evidence" value="ECO:0007669"/>
    <property type="project" value="InterPro"/>
</dbReference>
<dbReference type="Pfam" id="PF20469">
    <property type="entry name" value="OLD-like_TOPRIM"/>
    <property type="match status" value="1"/>
</dbReference>
<dbReference type="EMBL" id="FNUJ01000002">
    <property type="protein sequence ID" value="SEF24740.1"/>
    <property type="molecule type" value="Genomic_DNA"/>
</dbReference>
<dbReference type="SUPFAM" id="SSF52540">
    <property type="entry name" value="P-loop containing nucleoside triphosphate hydrolases"/>
    <property type="match status" value="1"/>
</dbReference>
<reference evidence="4" key="1">
    <citation type="submission" date="2016-10" db="EMBL/GenBank/DDBJ databases">
        <authorList>
            <person name="Varghese N."/>
            <person name="Submissions S."/>
        </authorList>
    </citation>
    <scope>NUCLEOTIDE SEQUENCE [LARGE SCALE GENOMIC DNA]</scope>
    <source>
        <strain evidence="4">DSM 44654</strain>
    </source>
</reference>
<dbReference type="PANTHER" id="PTHR43581">
    <property type="entry name" value="ATP/GTP PHOSPHATASE"/>
    <property type="match status" value="1"/>
</dbReference>
<dbReference type="InterPro" id="IPR051396">
    <property type="entry name" value="Bact_Antivir_Def_Nuclease"/>
</dbReference>
<keyword evidence="3" id="KW-0378">Hydrolase</keyword>
<keyword evidence="3" id="KW-0255">Endonuclease</keyword>
<dbReference type="Proteomes" id="UP000198878">
    <property type="component" value="Unassembled WGS sequence"/>
</dbReference>
<evidence type="ECO:0000259" key="1">
    <source>
        <dbReference type="Pfam" id="PF13304"/>
    </source>
</evidence>
<gene>
    <name evidence="3" type="ORF">SAMN05421837_102841</name>
</gene>
<dbReference type="GO" id="GO:0005524">
    <property type="term" value="F:ATP binding"/>
    <property type="evidence" value="ECO:0007669"/>
    <property type="project" value="InterPro"/>
</dbReference>
<dbReference type="CDD" id="cd01026">
    <property type="entry name" value="TOPRIM_OLD"/>
    <property type="match status" value="1"/>
</dbReference>
<evidence type="ECO:0000313" key="4">
    <source>
        <dbReference type="Proteomes" id="UP000198878"/>
    </source>
</evidence>
<keyword evidence="4" id="KW-1185">Reference proteome</keyword>
<protein>
    <submittedName>
        <fullName evidence="3">Putative ATP-dependent endonuclease of the OLD family</fullName>
    </submittedName>
</protein>
<feature type="domain" description="OLD protein-like TOPRIM" evidence="2">
    <location>
        <begin position="383"/>
        <end position="449"/>
    </location>
</feature>
<dbReference type="PANTHER" id="PTHR43581:SF4">
    <property type="entry name" value="ATP_GTP PHOSPHATASE"/>
    <property type="match status" value="1"/>
</dbReference>
<dbReference type="Pfam" id="PF13304">
    <property type="entry name" value="AAA_21"/>
    <property type="match status" value="1"/>
</dbReference>
<dbReference type="STRING" id="218821.SAMN05421837_102841"/>
<organism evidence="3 4">
    <name type="scientific">Amycolatopsis pretoriensis</name>
    <dbReference type="NCBI Taxonomy" id="218821"/>
    <lineage>
        <taxon>Bacteria</taxon>
        <taxon>Bacillati</taxon>
        <taxon>Actinomycetota</taxon>
        <taxon>Actinomycetes</taxon>
        <taxon>Pseudonocardiales</taxon>
        <taxon>Pseudonocardiaceae</taxon>
        <taxon>Amycolatopsis</taxon>
    </lineage>
</organism>
<dbReference type="GO" id="GO:0004519">
    <property type="term" value="F:endonuclease activity"/>
    <property type="evidence" value="ECO:0007669"/>
    <property type="project" value="UniProtKB-KW"/>
</dbReference>
<accession>A0A1H5QF52</accession>
<dbReference type="Gene3D" id="3.40.50.300">
    <property type="entry name" value="P-loop containing nucleotide triphosphate hydrolases"/>
    <property type="match status" value="2"/>
</dbReference>
<sequence length="661" mass="71169">MLRISRVVVENFRNFRALEITPFPSVAVILGENGIGKSNLLHALRLVLDPDLPDSARRLRAEDICDHAPGTLADGVEVRIEVELTDIEGDTAAEATLDGCFVSLTPLVARLAYTYRPRVDPQQIDRPLTRDDYDFDIVGGPDGDRDARRVRRDVSLSVLPALRDAADALSRYRGSPLQELLDAHPPAPSALEAAAKGIQEVMDELATDKQVTKVAEDLSARLADLAGPQLDVSPTLGFASSAPARLLRSIRLYVDPNRSRSVADTSTGNANVIYLGLLLERLQTRRATDAVVATVLAVEEPEAHVHPVLQRQLFRYLLRSETGLVVTTHSSHVAAVTRLDAIVLLRRDETGATVAATTTRAGLSRVQRADLERYLDVSRAELLFCSAAILVEGQSEAYLLPALASALGFDLDAHGVIVANIGGTDFASYRSLLGEKALAVPHVIVTDGDPLRNGEYVLAGLKRAARLLPPGDERNELMDAIATLIEYADPDVDTTEEQQRLVPHGIFVGVRTLELDLVPLLAAQLSAAHAELVTSLVLRDRFDDAMAAIAADDFTADDCDEVLRRVEHVSKGRYAQRLAAHVETAGAGIAQGVERDLAETSGDGEAGVALRAHLSTGELIALGTYGYLLAALDQISRRVRGSGLIERPCQARNGSDEAASS</sequence>
<dbReference type="InterPro" id="IPR034139">
    <property type="entry name" value="TOPRIM_OLD"/>
</dbReference>
<evidence type="ECO:0000313" key="3">
    <source>
        <dbReference type="EMBL" id="SEF24740.1"/>
    </source>
</evidence>
<keyword evidence="3" id="KW-0540">Nuclease</keyword>
<dbReference type="InterPro" id="IPR003959">
    <property type="entry name" value="ATPase_AAA_core"/>
</dbReference>
<name>A0A1H5QF52_9PSEU</name>
<evidence type="ECO:0000259" key="2">
    <source>
        <dbReference type="Pfam" id="PF20469"/>
    </source>
</evidence>
<dbReference type="InterPro" id="IPR027417">
    <property type="entry name" value="P-loop_NTPase"/>
</dbReference>